<dbReference type="NCBIfam" id="NF047352">
    <property type="entry name" value="P_loop_sacsin"/>
    <property type="match status" value="1"/>
</dbReference>
<protein>
    <recommendedName>
        <fullName evidence="1">Sacsin/Nov domain-containing protein</fullName>
    </recommendedName>
</protein>
<feature type="domain" description="Sacsin/Nov" evidence="1">
    <location>
        <begin position="14"/>
        <end position="113"/>
    </location>
</feature>
<organism evidence="2 3">
    <name type="scientific">Sphingomonas naphthae</name>
    <dbReference type="NCBI Taxonomy" id="1813468"/>
    <lineage>
        <taxon>Bacteria</taxon>
        <taxon>Pseudomonadati</taxon>
        <taxon>Pseudomonadota</taxon>
        <taxon>Alphaproteobacteria</taxon>
        <taxon>Sphingomonadales</taxon>
        <taxon>Sphingomonadaceae</taxon>
        <taxon>Sphingomonas</taxon>
    </lineage>
</organism>
<dbReference type="PANTHER" id="PTHR15600:SF42">
    <property type="entry name" value="SACSIN"/>
    <property type="match status" value="1"/>
</dbReference>
<proteinExistence type="predicted"/>
<evidence type="ECO:0000259" key="1">
    <source>
        <dbReference type="Pfam" id="PF25794"/>
    </source>
</evidence>
<evidence type="ECO:0000313" key="3">
    <source>
        <dbReference type="Proteomes" id="UP001220395"/>
    </source>
</evidence>
<evidence type="ECO:0000313" key="2">
    <source>
        <dbReference type="EMBL" id="WCT74195.1"/>
    </source>
</evidence>
<dbReference type="PANTHER" id="PTHR15600">
    <property type="entry name" value="SACSIN"/>
    <property type="match status" value="1"/>
</dbReference>
<dbReference type="Proteomes" id="UP001220395">
    <property type="component" value="Chromosome"/>
</dbReference>
<dbReference type="SUPFAM" id="SSF55874">
    <property type="entry name" value="ATPase domain of HSP90 chaperone/DNA topoisomerase II/histidine kinase"/>
    <property type="match status" value="1"/>
</dbReference>
<dbReference type="InterPro" id="IPR058210">
    <property type="entry name" value="SACS/Nov_dom"/>
</dbReference>
<dbReference type="RefSeq" id="WP_273689039.1">
    <property type="nucleotide sequence ID" value="NZ_CP117411.1"/>
</dbReference>
<dbReference type="InterPro" id="IPR052972">
    <property type="entry name" value="Sacsin_chaperone_reg"/>
</dbReference>
<keyword evidence="3" id="KW-1185">Reference proteome</keyword>
<reference evidence="2 3" key="1">
    <citation type="submission" date="2023-02" db="EMBL/GenBank/DDBJ databases">
        <title>Genome sequence of Sphingomonas naphthae.</title>
        <authorList>
            <person name="Kim S."/>
            <person name="Heo J."/>
            <person name="Kwon S.-W."/>
        </authorList>
    </citation>
    <scope>NUCLEOTIDE SEQUENCE [LARGE SCALE GENOMIC DNA]</scope>
    <source>
        <strain evidence="2 3">KACC 18716</strain>
    </source>
</reference>
<dbReference type="Pfam" id="PF25794">
    <property type="entry name" value="SACS"/>
    <property type="match status" value="1"/>
</dbReference>
<accession>A0ABY7TLV0</accession>
<name>A0ABY7TLV0_9SPHN</name>
<dbReference type="InterPro" id="IPR036890">
    <property type="entry name" value="HATPase_C_sf"/>
</dbReference>
<gene>
    <name evidence="2" type="ORF">PQ455_02890</name>
</gene>
<sequence>MTALYTTQFSIIGDLRNLLRDRYRGGFPVLKELLQNADDARATRFLIAAHPGFADAIHPLLRAPALIVANDGEVTSKDFAAMEKASGGSKGGDRATVGRFGLGQKAVFHLCDAFVALAWIDGTATPKVINPWEEIPEATTAATEWKVEPADDLSRLLPWLRDRGFAGKGMCVVLPLRSATLTPGANPGLWLAAEKMTPSDALASMIAGEEFAPSLCCLRHLGEVAFEGNAGARYQLATGATRLSSPDAAGGARRLGATWHADDKRQMVLIGREAVKPGGAADGVKSRLKRDDKWPRTRDYLDRPTDDKAEPHGAILLCRSPAAGPQGRLRLRWTVYLPVSNVAEADLPLALGDIDVLLHGHFFLSSARTELIDPAGESAESEWNRALLADVTLPLLLPVLMDALPGLGDDSARRSFLRALAGTTWWEDHGADACAGDALALSWIGSGQPDWTVTPAALLRPVPLGDATGIERLSRSIPDLKDWCERSGTRLCFGVPLAAEPVGWPDQELAEIVRLAGASAWTKPRTAETIAALLEDAAPIGPATKAALAASYRLALSGEENFASASTARRLATLLPAEQILPLPSSVENRALIGALARIPDILPVKAEWSPPPGPTSRPLDLVVALLGAAAPFVGPRSLGEQAAAMIASLLRLGPSLHEIAQHPDARNLKIVPATRLSDMGDEVLTLGDAERFGRAGLLFNASTKELSLFAKAVIQPPVLRIRGAADASAFPLGNGQPASLKEPLARARSYGDPVDCARLANILAEQADIDDLRRLCARDPDLPHAARLFELDRLPPALEPLASPMLGPGSGMRLIDPAIAGELSPNLKQRLEIAPINATQIGRWLIEQQRAGTLPALSETTAIALLISDIDDDVLRRLPVHRTTNGVRASVADGVRRGKAADIPTTLRPHVLLLDPWSNPDTLARENDLVPAWNWASQLDAALAAPDPSQHVAAIAAALASIELSGDQCERLRETAWVPIEGRATAPAEILDLEEAVDRALATLLGGTSPFATVRQLPVDLREDTVTAALTRHAILNDRASSLSLAADLAGEAGAMAPAEMIASELPDWRMIASAGLDLPVSGWPILATTMRGNTDDECVTRFASALHHPSCDDVAAVLQALAATEGQPSARRLHRALFQRHARELRDGDFLPAVLLVPSVSDRFDRADRLALSAAGVSEDYRLDPHYAASLFTSDEIPVARIAPAGTAEIPARLRAALAPLRDIAPDEAVQFALALLGRGPEIVALAREWEGQRSFADICADLDAIGDALAVQNPTIAERQAELRFEIAADESGVADVLSAAGTVCRVPLTGDGSTWLVDCQRLPEQRRDGVVTHPYRLSLAPLRPTDEEQVGALLQQFVHRLAPALLLGQPSQREMLREALGRYFKDDQLTLDQAIDDLRHVIDDRLRALKPGPSIRAALAKFDSTKRNDRDAAAARLWDFVTGPDAGPELLEAVRRKIHEQGYVEGRVLFELFQNADDACAYWDGALTGRFRVAATRDDEGAITRLRVVHWGRPVNHLGSDPEIGREREHYRDLANMLAIGHSAKASEDQTGRFGLGFKTVHMLSDSPGLASGVIAARISGGMVPVAWLDGRAEAAPYVTRGQKPTLLDLPIAAGCSSAAQEAWESFQRAAPWLPAIAPSISRIELDDVPQPFIAEVQQIADGVEVVTLNGTRSRRAFRLDLGGGFRMFLAFGAAGPEEIRDVPQFWRLVPLEKQDRHGAWLMEGPFTVDPGRTRLSDSPEDQRHLFGALGGTLGERLIALFDVIDGNWPAFAATQGLDPASREGFWDRLVQLLARDLDTGEPDRELHTGLRGLARLLIARPLVRVAKGNLVLATDIAFFADGAMTDSAIRQIAAQWPGVQELASSLVVDETLLRRLGIGNRTPLTLAGVVDRLLGDKLIAPALAAMLGEVIDSDRIQAFPLEEQTRLRATLRSCAFVSAEGAPQPILNLSFPQADGDEARRSAFAPLSGRLSPDYVGAAFKLAQLARAEAGYQVPIWANWAASAERDPDRLLAFLRYVAAEGDFVAAQLLKAARWLPAGQELLDYPPLAKLTDKERNTILLRAGVSLTAQPMDFDVESDTNIWSFTPIDSSLAFARIAEWWDDEGDDLRAAYDRAVYPEGFVPALLAEDDDEAWFTMLGLATFQTIGRIRPEASRNFIADGIRTRWWCDLARVRDGDDPAPFINRLEAWSDPWEDREYGQWRRCLVDLFTVARFLEQYRELFRKLPRIVKQEGPIGLRELLTVKTSPIAAKMGIVATPVAQSLGIGANWLIRELGRHGIYSDEQAIVSAPYGWASAGRVRRLFARLGLEPGGQGVDAGQILFEQAARGLGRSQPFELNGDLPLHILTTAPHRDRLNEILDEAGAIPWSQADD</sequence>
<dbReference type="EMBL" id="CP117411">
    <property type="protein sequence ID" value="WCT74195.1"/>
    <property type="molecule type" value="Genomic_DNA"/>
</dbReference>